<protein>
    <submittedName>
        <fullName evidence="1">Uncharacterized protein</fullName>
    </submittedName>
</protein>
<gene>
    <name evidence="1" type="ORF">JR316_012534</name>
</gene>
<dbReference type="SUPFAM" id="SSF52047">
    <property type="entry name" value="RNI-like"/>
    <property type="match status" value="1"/>
</dbReference>
<comment type="caution">
    <text evidence="1">The sequence shown here is derived from an EMBL/GenBank/DDBJ whole genome shotgun (WGS) entry which is preliminary data.</text>
</comment>
<dbReference type="Gene3D" id="3.80.10.10">
    <property type="entry name" value="Ribonuclease Inhibitor"/>
    <property type="match status" value="1"/>
</dbReference>
<dbReference type="EMBL" id="JAFIQS010000018">
    <property type="protein sequence ID" value="KAG5162649.1"/>
    <property type="molecule type" value="Genomic_DNA"/>
</dbReference>
<accession>A0A8H8CF62</accession>
<reference evidence="1" key="1">
    <citation type="submission" date="2021-02" db="EMBL/GenBank/DDBJ databases">
        <title>Psilocybe cubensis genome.</title>
        <authorList>
            <person name="Mckernan K.J."/>
            <person name="Crawford S."/>
            <person name="Trippe A."/>
            <person name="Kane L.T."/>
            <person name="Mclaughlin S."/>
        </authorList>
    </citation>
    <scope>NUCLEOTIDE SEQUENCE [LARGE SCALE GENOMIC DNA]</scope>
    <source>
        <strain evidence="1">MGC-MH-2018</strain>
    </source>
</reference>
<evidence type="ECO:0000313" key="1">
    <source>
        <dbReference type="EMBL" id="KAG5162649.1"/>
    </source>
</evidence>
<name>A0A8H8CF62_PSICU</name>
<dbReference type="InterPro" id="IPR032675">
    <property type="entry name" value="LRR_dom_sf"/>
</dbReference>
<sequence length="568" mass="63652">MSSDADHHYNTPTLSPDIHQEIALHCDKETLQAYCSASYLLRQVVAPFFFRASHIKLGIQLNFESSAAYHMASQQNYEAWASNCIKKFEQLSASGYAKHVRELSYRGFKTLEGPKDGVETWKTQYHETAWAIFKKSLSRYTQLISLRLEDVDIDDEAIIVMGTLQTLHHLYLTDNPGFKCTEELAMHHNVRPVQSLTYEPTFDTDDVEIDGELGGMFVAAACSNITSLYIKTVIGDGMQHNLYRILSNCPLLETLNIGLGTQDDPNMDETAPDGLERTAMPRLRDYSGPAYYAPLVKGRPVVKIHVYPLPYDLDDTNVADWVHSTFSGTTAAVESFTTLFFPGDAINTFLGAISITLPSLTELEMEIDGDFDNEVLECLVQDLHERVCVIPASLQTLRLFWLNESELELNDIVDKVVEILRMPERLGKLEFLTIGKTDHDYVAQGPHIKAHSSMGWGIAARHSTILCTSRRRTAVFHSNSMQYNSTDYSTPVTNPSWECFIDGLSGSIVAQRGSAVFGNDIFYYASFVKGRPVHKSCVSPLPTDIDKSNVVSWVQSSLSGIRSQRIED</sequence>
<proteinExistence type="predicted"/>
<dbReference type="AlphaFoldDB" id="A0A8H8CF62"/>
<organism evidence="1">
    <name type="scientific">Psilocybe cubensis</name>
    <name type="common">Psychedelic mushroom</name>
    <name type="synonym">Stropharia cubensis</name>
    <dbReference type="NCBI Taxonomy" id="181762"/>
    <lineage>
        <taxon>Eukaryota</taxon>
        <taxon>Fungi</taxon>
        <taxon>Dikarya</taxon>
        <taxon>Basidiomycota</taxon>
        <taxon>Agaricomycotina</taxon>
        <taxon>Agaricomycetes</taxon>
        <taxon>Agaricomycetidae</taxon>
        <taxon>Agaricales</taxon>
        <taxon>Agaricineae</taxon>
        <taxon>Strophariaceae</taxon>
        <taxon>Psilocybe</taxon>
    </lineage>
</organism>